<gene>
    <name evidence="1" type="ORF">PXEA_LOCUS20680</name>
</gene>
<comment type="caution">
    <text evidence="1">The sequence shown here is derived from an EMBL/GenBank/DDBJ whole genome shotgun (WGS) entry which is preliminary data.</text>
</comment>
<keyword evidence="2" id="KW-1185">Reference proteome</keyword>
<accession>A0A448X3Q6</accession>
<evidence type="ECO:0000313" key="1">
    <source>
        <dbReference type="EMBL" id="VEL27240.1"/>
    </source>
</evidence>
<evidence type="ECO:0000313" key="2">
    <source>
        <dbReference type="Proteomes" id="UP000784294"/>
    </source>
</evidence>
<proteinExistence type="predicted"/>
<organism evidence="1 2">
    <name type="scientific">Protopolystoma xenopodis</name>
    <dbReference type="NCBI Taxonomy" id="117903"/>
    <lineage>
        <taxon>Eukaryota</taxon>
        <taxon>Metazoa</taxon>
        <taxon>Spiralia</taxon>
        <taxon>Lophotrochozoa</taxon>
        <taxon>Platyhelminthes</taxon>
        <taxon>Monogenea</taxon>
        <taxon>Polyopisthocotylea</taxon>
        <taxon>Polystomatidea</taxon>
        <taxon>Polystomatidae</taxon>
        <taxon>Protopolystoma</taxon>
    </lineage>
</organism>
<reference evidence="1" key="1">
    <citation type="submission" date="2018-11" db="EMBL/GenBank/DDBJ databases">
        <authorList>
            <consortium name="Pathogen Informatics"/>
        </authorList>
    </citation>
    <scope>NUCLEOTIDE SEQUENCE</scope>
</reference>
<sequence length="93" mass="10202">MIPQLLWTVATISTQVHVGEQRKHASTSAGRNLHNFALIPPSHFHVSRSCRVASVTELFSVSGLATRQTSTDQSRAYGLKYVTDRVTTASVYA</sequence>
<dbReference type="EMBL" id="CAAALY010085855">
    <property type="protein sequence ID" value="VEL27240.1"/>
    <property type="molecule type" value="Genomic_DNA"/>
</dbReference>
<name>A0A448X3Q6_9PLAT</name>
<protein>
    <submittedName>
        <fullName evidence="1">Uncharacterized protein</fullName>
    </submittedName>
</protein>
<dbReference type="AlphaFoldDB" id="A0A448X3Q6"/>
<dbReference type="Proteomes" id="UP000784294">
    <property type="component" value="Unassembled WGS sequence"/>
</dbReference>